<accession>A0ABP8JRW5</accession>
<dbReference type="RefSeq" id="WP_211675408.1">
    <property type="nucleotide sequence ID" value="NZ_BAABFX010000026.1"/>
</dbReference>
<proteinExistence type="predicted"/>
<gene>
    <name evidence="2" type="ORF">GCM10023153_16870</name>
</gene>
<organism evidence="2 3">
    <name type="scientific">Ornithinibacter aureus</name>
    <dbReference type="NCBI Taxonomy" id="622664"/>
    <lineage>
        <taxon>Bacteria</taxon>
        <taxon>Bacillati</taxon>
        <taxon>Actinomycetota</taxon>
        <taxon>Actinomycetes</taxon>
        <taxon>Micrococcales</taxon>
        <taxon>Intrasporangiaceae</taxon>
        <taxon>Ornithinibacter</taxon>
    </lineage>
</organism>
<keyword evidence="3" id="KW-1185">Reference proteome</keyword>
<dbReference type="Proteomes" id="UP001500390">
    <property type="component" value="Unassembled WGS sequence"/>
</dbReference>
<name>A0ABP8JRW5_9MICO</name>
<feature type="region of interest" description="Disordered" evidence="1">
    <location>
        <begin position="265"/>
        <end position="286"/>
    </location>
</feature>
<dbReference type="Pfam" id="PF19884">
    <property type="entry name" value="DUF6357"/>
    <property type="match status" value="1"/>
</dbReference>
<evidence type="ECO:0008006" key="4">
    <source>
        <dbReference type="Google" id="ProtNLM"/>
    </source>
</evidence>
<comment type="caution">
    <text evidence="2">The sequence shown here is derived from an EMBL/GenBank/DDBJ whole genome shotgun (WGS) entry which is preliminary data.</text>
</comment>
<evidence type="ECO:0000313" key="3">
    <source>
        <dbReference type="Proteomes" id="UP001500390"/>
    </source>
</evidence>
<dbReference type="InterPro" id="IPR045937">
    <property type="entry name" value="DUF6357"/>
</dbReference>
<evidence type="ECO:0000313" key="2">
    <source>
        <dbReference type="EMBL" id="GAA4395154.1"/>
    </source>
</evidence>
<reference evidence="3" key="1">
    <citation type="journal article" date="2019" name="Int. J. Syst. Evol. Microbiol.">
        <title>The Global Catalogue of Microorganisms (GCM) 10K type strain sequencing project: providing services to taxonomists for standard genome sequencing and annotation.</title>
        <authorList>
            <consortium name="The Broad Institute Genomics Platform"/>
            <consortium name="The Broad Institute Genome Sequencing Center for Infectious Disease"/>
            <person name="Wu L."/>
            <person name="Ma J."/>
        </authorList>
    </citation>
    <scope>NUCLEOTIDE SEQUENCE [LARGE SCALE GENOMIC DNA]</scope>
    <source>
        <strain evidence="3">JCM 17738</strain>
    </source>
</reference>
<evidence type="ECO:0000256" key="1">
    <source>
        <dbReference type="SAM" id="MobiDB-lite"/>
    </source>
</evidence>
<protein>
    <recommendedName>
        <fullName evidence="4">CchlT</fullName>
    </recommendedName>
</protein>
<dbReference type="EMBL" id="BAABFX010000026">
    <property type="protein sequence ID" value="GAA4395154.1"/>
    <property type="molecule type" value="Genomic_DNA"/>
</dbReference>
<sequence length="421" mass="46250">MRDVVFTRQGWFPAVVRCENGLCIELAAGADANHDPRVFRFPVDEVRAAVIEADLRRHLLLWSAVLPLCGDAGSQGDLDVEAAVALLDPTLLGTPDEVDALFRGIRWDWRLLMAHGGDIDLLDDGKVWAALSEATVTPDRRRVEEYEVNRRRAQRGVTLAPLDTAILRFTGQYVHGATLPKRLPDEVDPELLPDVLRVIATAERATTGMRIGLDPRHGRGVTDKAAWERVATVAEEAVRAAHPELADDAVATVRFLMCSEVRDRSKNLPEEDDAEGVGDRAGGPGGVRTARLTFTDDKEVAQPWAPGDSRTAGAAFWEFVASRSAPDNEVFTIEDEQLGEGLQLHFYADSVARITTVTRGEGASEPEYRVEYTLVDGLDGFRTRVRAFVDGGCAALDPHGPWTADLAELERARTRRREANS</sequence>